<dbReference type="AlphaFoldDB" id="C6L9C6"/>
<dbReference type="STRING" id="168384.SAMN05660368_02846"/>
<name>C6L9C6_9FIRM</name>
<dbReference type="Proteomes" id="UP000005561">
    <property type="component" value="Unassembled WGS sequence"/>
</dbReference>
<organism evidence="3 4">
    <name type="scientific">Marvinbryantia formatexigens DSM 14469</name>
    <dbReference type="NCBI Taxonomy" id="478749"/>
    <lineage>
        <taxon>Bacteria</taxon>
        <taxon>Bacillati</taxon>
        <taxon>Bacillota</taxon>
        <taxon>Clostridia</taxon>
        <taxon>Lachnospirales</taxon>
        <taxon>Lachnospiraceae</taxon>
        <taxon>Marvinbryantia</taxon>
    </lineage>
</organism>
<reference evidence="3" key="1">
    <citation type="submission" date="2009-07" db="EMBL/GenBank/DDBJ databases">
        <authorList>
            <person name="Weinstock G."/>
            <person name="Sodergren E."/>
            <person name="Clifton S."/>
            <person name="Fulton L."/>
            <person name="Fulton B."/>
            <person name="Courtney L."/>
            <person name="Fronick C."/>
            <person name="Harrison M."/>
            <person name="Strong C."/>
            <person name="Farmer C."/>
            <person name="Delahaunty K."/>
            <person name="Markovic C."/>
            <person name="Hall O."/>
            <person name="Minx P."/>
            <person name="Tomlinson C."/>
            <person name="Mitreva M."/>
            <person name="Nelson J."/>
            <person name="Hou S."/>
            <person name="Wollam A."/>
            <person name="Pepin K.H."/>
            <person name="Johnson M."/>
            <person name="Bhonagiri V."/>
            <person name="Nash W.E."/>
            <person name="Warren W."/>
            <person name="Chinwalla A."/>
            <person name="Mardis E.R."/>
            <person name="Wilson R.K."/>
        </authorList>
    </citation>
    <scope>NUCLEOTIDE SEQUENCE [LARGE SCALE GENOMIC DNA]</scope>
    <source>
        <strain evidence="3">DSM 14469</strain>
    </source>
</reference>
<keyword evidence="1" id="KW-0472">Membrane</keyword>
<evidence type="ECO:0000259" key="2">
    <source>
        <dbReference type="Pfam" id="PF05569"/>
    </source>
</evidence>
<gene>
    <name evidence="3" type="ORF">BRYFOR_05216</name>
</gene>
<keyword evidence="1" id="KW-1133">Transmembrane helix</keyword>
<dbReference type="Pfam" id="PF05569">
    <property type="entry name" value="Peptidase_M56"/>
    <property type="match status" value="1"/>
</dbReference>
<feature type="transmembrane region" description="Helical" evidence="1">
    <location>
        <begin position="45"/>
        <end position="64"/>
    </location>
</feature>
<dbReference type="Gene3D" id="3.30.2010.10">
    <property type="entry name" value="Metalloproteases ('zincins'), catalytic domain"/>
    <property type="match status" value="1"/>
</dbReference>
<dbReference type="InterPro" id="IPR008756">
    <property type="entry name" value="Peptidase_M56"/>
</dbReference>
<dbReference type="EMBL" id="ACCL02000001">
    <property type="protein sequence ID" value="EET62865.1"/>
    <property type="molecule type" value="Genomic_DNA"/>
</dbReference>
<dbReference type="PANTHER" id="PTHR34978:SF3">
    <property type="entry name" value="SLR0241 PROTEIN"/>
    <property type="match status" value="1"/>
</dbReference>
<dbReference type="CDD" id="cd07341">
    <property type="entry name" value="M56_BlaR1_MecR1_like"/>
    <property type="match status" value="1"/>
</dbReference>
<protein>
    <submittedName>
        <fullName evidence="3">Peptidase, M56 family</fullName>
    </submittedName>
</protein>
<feature type="transmembrane region" description="Helical" evidence="1">
    <location>
        <begin position="311"/>
        <end position="332"/>
    </location>
</feature>
<evidence type="ECO:0000313" key="3">
    <source>
        <dbReference type="EMBL" id="EET62865.1"/>
    </source>
</evidence>
<feature type="domain" description="Peptidase M56" evidence="2">
    <location>
        <begin position="12"/>
        <end position="303"/>
    </location>
</feature>
<feature type="transmembrane region" description="Helical" evidence="1">
    <location>
        <begin position="107"/>
        <end position="128"/>
    </location>
</feature>
<keyword evidence="4" id="KW-1185">Reference proteome</keyword>
<sequence length="443" mass="51530">MMRRENNMKSVVLVMTASGSVMFLIFYVVCSIYGNRLKAKWKRYILLLAAIYYLIPFSSEKYTINGWLRRHRLPMMFPKKLTDGVMDKADIVYVIDGRARFEYTQPLLMWGTVICGIVSMIFLLYFIYTCWSFRKKIKAYKRQEVSEECRRVFEKALHRLAIRRHISLYKSPDVETPAATGIFKPCIWLPERMDTISESEMENVLVHELAHIKHHDLLMQIAGLLVITVHWFNPFSYLLLHFIRLTNEEYSDETAVEHMGQEERISYCSTLIMLACGNRKKSTLGLGFSRQPRKQIERRIDFIMMKRKKNVLAACIAGAFGIIASTVTVFAYDPPQYIVQESGKEVNLEAEEAFYAGTLELEVEELPYDNFFTDSEGNIYPITEEQTRKECRHEYELGIKTEHVLDGNGGCTVNYYHAKRCTVCGIVVYGELYDFVTRKVCPH</sequence>
<dbReference type="eggNOG" id="COG4219">
    <property type="taxonomic scope" value="Bacteria"/>
</dbReference>
<accession>C6L9C6</accession>
<dbReference type="InterPro" id="IPR052173">
    <property type="entry name" value="Beta-lactam_resp_regulator"/>
</dbReference>
<keyword evidence="1" id="KW-0812">Transmembrane</keyword>
<feature type="transmembrane region" description="Helical" evidence="1">
    <location>
        <begin position="12"/>
        <end position="33"/>
    </location>
</feature>
<evidence type="ECO:0000313" key="4">
    <source>
        <dbReference type="Proteomes" id="UP000005561"/>
    </source>
</evidence>
<comment type="caution">
    <text evidence="3">The sequence shown here is derived from an EMBL/GenBank/DDBJ whole genome shotgun (WGS) entry which is preliminary data.</text>
</comment>
<evidence type="ECO:0000256" key="1">
    <source>
        <dbReference type="SAM" id="Phobius"/>
    </source>
</evidence>
<proteinExistence type="predicted"/>
<dbReference type="PANTHER" id="PTHR34978">
    <property type="entry name" value="POSSIBLE SENSOR-TRANSDUCER PROTEIN BLAR"/>
    <property type="match status" value="1"/>
</dbReference>